<evidence type="ECO:0000259" key="5">
    <source>
        <dbReference type="Pfam" id="PF00732"/>
    </source>
</evidence>
<keyword evidence="2" id="KW-0285">Flavoprotein</keyword>
<organism evidence="7 8">
    <name type="scientific">Alcanivorax quisquiliarum</name>
    <dbReference type="NCBI Taxonomy" id="2933565"/>
    <lineage>
        <taxon>Bacteria</taxon>
        <taxon>Pseudomonadati</taxon>
        <taxon>Pseudomonadota</taxon>
        <taxon>Gammaproteobacteria</taxon>
        <taxon>Oceanospirillales</taxon>
        <taxon>Alcanivoracaceae</taxon>
        <taxon>Alcanivorax</taxon>
    </lineage>
</organism>
<keyword evidence="3" id="KW-0274">FAD</keyword>
<reference evidence="7" key="1">
    <citation type="submission" date="2022-04" db="EMBL/GenBank/DDBJ databases">
        <title>Alcanivorax sp. CY1518 draft genome sequence.</title>
        <authorList>
            <person name="Zhao G."/>
            <person name="An M."/>
        </authorList>
    </citation>
    <scope>NUCLEOTIDE SEQUENCE</scope>
    <source>
        <strain evidence="7">CY1518</strain>
    </source>
</reference>
<evidence type="ECO:0000256" key="2">
    <source>
        <dbReference type="ARBA" id="ARBA00022630"/>
    </source>
</evidence>
<comment type="similarity">
    <text evidence="1">Belongs to the GMC oxidoreductase family.</text>
</comment>
<protein>
    <submittedName>
        <fullName evidence="7">GMC family oxidoreductase</fullName>
    </submittedName>
</protein>
<accession>A0ABT0E353</accession>
<evidence type="ECO:0000256" key="1">
    <source>
        <dbReference type="ARBA" id="ARBA00010790"/>
    </source>
</evidence>
<keyword evidence="4" id="KW-0560">Oxidoreductase</keyword>
<gene>
    <name evidence="7" type="ORF">MU846_00810</name>
</gene>
<dbReference type="SUPFAM" id="SSF51905">
    <property type="entry name" value="FAD/NAD(P)-binding domain"/>
    <property type="match status" value="1"/>
</dbReference>
<keyword evidence="8" id="KW-1185">Reference proteome</keyword>
<evidence type="ECO:0000313" key="7">
    <source>
        <dbReference type="EMBL" id="MCK0536248.1"/>
    </source>
</evidence>
<dbReference type="Proteomes" id="UP001165524">
    <property type="component" value="Unassembled WGS sequence"/>
</dbReference>
<dbReference type="Pfam" id="PF13450">
    <property type="entry name" value="NAD_binding_8"/>
    <property type="match status" value="1"/>
</dbReference>
<dbReference type="InterPro" id="IPR000172">
    <property type="entry name" value="GMC_OxRdtase_N"/>
</dbReference>
<dbReference type="InterPro" id="IPR036188">
    <property type="entry name" value="FAD/NAD-bd_sf"/>
</dbReference>
<name>A0ABT0E353_9GAMM</name>
<evidence type="ECO:0000259" key="6">
    <source>
        <dbReference type="Pfam" id="PF05199"/>
    </source>
</evidence>
<evidence type="ECO:0000313" key="8">
    <source>
        <dbReference type="Proteomes" id="UP001165524"/>
    </source>
</evidence>
<dbReference type="InterPro" id="IPR007867">
    <property type="entry name" value="GMC_OxRtase_C"/>
</dbReference>
<evidence type="ECO:0000256" key="3">
    <source>
        <dbReference type="ARBA" id="ARBA00022827"/>
    </source>
</evidence>
<dbReference type="Pfam" id="PF00732">
    <property type="entry name" value="GMC_oxred_N"/>
    <property type="match status" value="1"/>
</dbReference>
<dbReference type="PANTHER" id="PTHR46056:SF12">
    <property type="entry name" value="LONG-CHAIN-ALCOHOL OXIDASE"/>
    <property type="match status" value="1"/>
</dbReference>
<comment type="caution">
    <text evidence="7">The sequence shown here is derived from an EMBL/GenBank/DDBJ whole genome shotgun (WGS) entry which is preliminary data.</text>
</comment>
<dbReference type="PANTHER" id="PTHR46056">
    <property type="entry name" value="LONG-CHAIN-ALCOHOL OXIDASE"/>
    <property type="match status" value="1"/>
</dbReference>
<dbReference type="PRINTS" id="PR00411">
    <property type="entry name" value="PNDRDTASEI"/>
</dbReference>
<feature type="domain" description="Glucose-methanol-choline oxidoreductase N-terminal" evidence="5">
    <location>
        <begin position="82"/>
        <end position="298"/>
    </location>
</feature>
<sequence>MRIINVPREGVPVFTAEDVRRDPAMGRRVNVKTEVVVVGSGAGGAMVAYELAKAGRQVLVLESGRYYPSARFTEHLGDTMTQVYREQGSQFNSTADVLFPEGQCIGGSTVIGAGVMQRPPDSLLQRWANELSLPQFAPATVASVFAEVGREQFVHLNEAHEINATAHKVIKGCEKMGFSWKPVARNVRQCALTGHCLAGCLSDRKMSSLVTYLPWAAAYGARLFADCHVSRVLLRGGRAVGVEAVVRDPQTGAEVSRMRVDAEVVVVAGGAMQTPLLLQRSQIPDSSGQIGRNMAVQPFVQVLAQYEEPLYGFRGALVGVEIDEFMESDGYMFFSALAEPEQLMVQGEQAAGAEHIEFMKRYRHLAGLNAFALDEGRGTVSWEGDLETGRKVISWNPSQAEFDKLKHGAALAARVFFAAGAKRVHMPSFRPLHVDSVFELDHTLDQISHGLKGMYSLRINSFSAHGTCRMGTDRFQSVANPQGEVHDVKGLFLADASLLPEPIPAAPHWTVQVMAKQVARNILASASGLFLDGNA</sequence>
<dbReference type="Pfam" id="PF05199">
    <property type="entry name" value="GMC_oxred_C"/>
    <property type="match status" value="1"/>
</dbReference>
<feature type="domain" description="Glucose-methanol-choline oxidoreductase C-terminal" evidence="6">
    <location>
        <begin position="376"/>
        <end position="515"/>
    </location>
</feature>
<proteinExistence type="inferred from homology"/>
<evidence type="ECO:0000256" key="4">
    <source>
        <dbReference type="ARBA" id="ARBA00023002"/>
    </source>
</evidence>
<dbReference type="EMBL" id="JALKII010000001">
    <property type="protein sequence ID" value="MCK0536248.1"/>
    <property type="molecule type" value="Genomic_DNA"/>
</dbReference>
<dbReference type="RefSeq" id="WP_246947293.1">
    <property type="nucleotide sequence ID" value="NZ_JALKII010000001.1"/>
</dbReference>
<dbReference type="Gene3D" id="3.50.50.60">
    <property type="entry name" value="FAD/NAD(P)-binding domain"/>
    <property type="match status" value="2"/>
</dbReference>